<sequence>MKYMIYQMDVVVANPKENQIKIEKWVEAQVTKSKPDTIVLPEMWNAGYALDQLEELADDNGEVTIPFLRNLASKHDINIIAGSIANKKGKAIYNTSYIFNRSGELVYEYDKVHLVPMLNEPKYLNGGEQKAKIFELDGVKMGVIICYDLRFPELMRSLALQGAEVIHVVAQWPTSRKEHWKYLQYARAIENQCYVISANSSGTCNGTNFAGESLVINPSGELVTSGPPEKEATVETSIDLSIVEEIRSNIPVFTSRVPHLYGE</sequence>
<dbReference type="InterPro" id="IPR036526">
    <property type="entry name" value="C-N_Hydrolase_sf"/>
</dbReference>
<dbReference type="CDD" id="cd07583">
    <property type="entry name" value="nitrilase_5"/>
    <property type="match status" value="1"/>
</dbReference>
<keyword evidence="4" id="KW-1185">Reference proteome</keyword>
<feature type="domain" description="CN hydrolase" evidence="2">
    <location>
        <begin position="1"/>
        <end position="240"/>
    </location>
</feature>
<keyword evidence="3" id="KW-0378">Hydrolase</keyword>
<dbReference type="Pfam" id="PF00795">
    <property type="entry name" value="CN_hydrolase"/>
    <property type="match status" value="1"/>
</dbReference>
<dbReference type="PROSITE" id="PS01227">
    <property type="entry name" value="UPF0012"/>
    <property type="match status" value="1"/>
</dbReference>
<accession>A0A1M7PYS5</accession>
<dbReference type="GO" id="GO:0016787">
    <property type="term" value="F:hydrolase activity"/>
    <property type="evidence" value="ECO:0007669"/>
    <property type="project" value="UniProtKB-KW"/>
</dbReference>
<dbReference type="RefSeq" id="WP_073202277.1">
    <property type="nucleotide sequence ID" value="NZ_FRCZ01000005.1"/>
</dbReference>
<dbReference type="STRING" id="1027249.SAMN05216179_2604"/>
<dbReference type="PANTHER" id="PTHR23088:SF27">
    <property type="entry name" value="DEAMINATED GLUTATHIONE AMIDASE"/>
    <property type="match status" value="1"/>
</dbReference>
<dbReference type="PROSITE" id="PS50263">
    <property type="entry name" value="CN_HYDROLASE"/>
    <property type="match status" value="1"/>
</dbReference>
<organism evidence="3 4">
    <name type="scientific">Gracilibacillus kekensis</name>
    <dbReference type="NCBI Taxonomy" id="1027249"/>
    <lineage>
        <taxon>Bacteria</taxon>
        <taxon>Bacillati</taxon>
        <taxon>Bacillota</taxon>
        <taxon>Bacilli</taxon>
        <taxon>Bacillales</taxon>
        <taxon>Bacillaceae</taxon>
        <taxon>Gracilibacillus</taxon>
    </lineage>
</organism>
<dbReference type="OrthoDB" id="9811121at2"/>
<dbReference type="PANTHER" id="PTHR23088">
    <property type="entry name" value="NITRILASE-RELATED"/>
    <property type="match status" value="1"/>
</dbReference>
<dbReference type="Proteomes" id="UP000184184">
    <property type="component" value="Unassembled WGS sequence"/>
</dbReference>
<dbReference type="InterPro" id="IPR001110">
    <property type="entry name" value="UPF0012_CS"/>
</dbReference>
<reference evidence="3 4" key="1">
    <citation type="submission" date="2016-11" db="EMBL/GenBank/DDBJ databases">
        <authorList>
            <person name="Jaros S."/>
            <person name="Januszkiewicz K."/>
            <person name="Wedrychowicz H."/>
        </authorList>
    </citation>
    <scope>NUCLEOTIDE SEQUENCE [LARGE SCALE GENOMIC DNA]</scope>
    <source>
        <strain evidence="3 4">CGMCC 1.10681</strain>
    </source>
</reference>
<comment type="similarity">
    <text evidence="1">Belongs to the carbon-nitrogen hydrolase superfamily. NIT1/NIT2 family.</text>
</comment>
<dbReference type="AlphaFoldDB" id="A0A1M7PYS5"/>
<dbReference type="SUPFAM" id="SSF56317">
    <property type="entry name" value="Carbon-nitrogen hydrolase"/>
    <property type="match status" value="1"/>
</dbReference>
<dbReference type="InterPro" id="IPR003010">
    <property type="entry name" value="C-N_Hydrolase"/>
</dbReference>
<proteinExistence type="inferred from homology"/>
<evidence type="ECO:0000313" key="3">
    <source>
        <dbReference type="EMBL" id="SHN22838.1"/>
    </source>
</evidence>
<dbReference type="Gene3D" id="3.60.110.10">
    <property type="entry name" value="Carbon-nitrogen hydrolase"/>
    <property type="match status" value="1"/>
</dbReference>
<name>A0A1M7PYS5_9BACI</name>
<protein>
    <submittedName>
        <fullName evidence="3">Predicted amidohydrolase</fullName>
    </submittedName>
</protein>
<dbReference type="EMBL" id="FRCZ01000005">
    <property type="protein sequence ID" value="SHN22838.1"/>
    <property type="molecule type" value="Genomic_DNA"/>
</dbReference>
<evidence type="ECO:0000313" key="4">
    <source>
        <dbReference type="Proteomes" id="UP000184184"/>
    </source>
</evidence>
<evidence type="ECO:0000256" key="1">
    <source>
        <dbReference type="ARBA" id="ARBA00010613"/>
    </source>
</evidence>
<evidence type="ECO:0000259" key="2">
    <source>
        <dbReference type="PROSITE" id="PS50263"/>
    </source>
</evidence>
<gene>
    <name evidence="3" type="ORF">SAMN05216179_2604</name>
</gene>